<dbReference type="Proteomes" id="UP000038040">
    <property type="component" value="Unplaced"/>
</dbReference>
<evidence type="ECO:0000256" key="1">
    <source>
        <dbReference type="SAM" id="MobiDB-lite"/>
    </source>
</evidence>
<organism evidence="2 3">
    <name type="scientific">Dracunculus medinensis</name>
    <name type="common">Guinea worm</name>
    <dbReference type="NCBI Taxonomy" id="318479"/>
    <lineage>
        <taxon>Eukaryota</taxon>
        <taxon>Metazoa</taxon>
        <taxon>Ecdysozoa</taxon>
        <taxon>Nematoda</taxon>
        <taxon>Chromadorea</taxon>
        <taxon>Rhabditida</taxon>
        <taxon>Spirurina</taxon>
        <taxon>Dracunculoidea</taxon>
        <taxon>Dracunculidae</taxon>
        <taxon>Dracunculus</taxon>
    </lineage>
</organism>
<protein>
    <submittedName>
        <fullName evidence="3">Phostensin domain-containing protein</fullName>
    </submittedName>
</protein>
<feature type="region of interest" description="Disordered" evidence="1">
    <location>
        <begin position="27"/>
        <end position="58"/>
    </location>
</feature>
<feature type="region of interest" description="Disordered" evidence="1">
    <location>
        <begin position="67"/>
        <end position="86"/>
    </location>
</feature>
<evidence type="ECO:0000313" key="2">
    <source>
        <dbReference type="Proteomes" id="UP000038040"/>
    </source>
</evidence>
<accession>A0A0N4U2H3</accession>
<name>A0A0N4U2H3_DRAME</name>
<dbReference type="WBParaSite" id="DME_0000087801-mRNA-1">
    <property type="protein sequence ID" value="DME_0000087801-mRNA-1"/>
    <property type="gene ID" value="DME_0000087801"/>
</dbReference>
<dbReference type="AlphaFoldDB" id="A0A0N4U2H3"/>
<evidence type="ECO:0000313" key="3">
    <source>
        <dbReference type="WBParaSite" id="DME_0000087801-mRNA-1"/>
    </source>
</evidence>
<proteinExistence type="predicted"/>
<sequence>LKRNVYGMMLAKLDEFETLTPLMITPESISETEPKPSFYIVPSSSDSPPPPRRPNSGKTLIFPLNARRPPPVTLLGTPDSRLTSFENGTTKSCATIPEDDENVQSLTNDIDLISIDRVRILKKRAKKVLLSIHHMDLFQLAVPTYGPPSPPAELSQPISLVRLPKNG</sequence>
<reference evidence="3" key="1">
    <citation type="submission" date="2017-02" db="UniProtKB">
        <authorList>
            <consortium name="WormBaseParasite"/>
        </authorList>
    </citation>
    <scope>IDENTIFICATION</scope>
</reference>